<comment type="similarity">
    <text evidence="2">Belongs to the Sph1/Sph2 family.</text>
</comment>
<feature type="compositionally biased region" description="Basic and acidic residues" evidence="4">
    <location>
        <begin position="224"/>
        <end position="239"/>
    </location>
</feature>
<dbReference type="OrthoDB" id="25344at2157"/>
<dbReference type="RefSeq" id="WP_211531668.1">
    <property type="nucleotide sequence ID" value="NZ_JWHL01000024.1"/>
</dbReference>
<dbReference type="Gene3D" id="3.40.50.300">
    <property type="entry name" value="P-loop containing nucleotide triphosphate hydrolases"/>
    <property type="match status" value="2"/>
</dbReference>
<evidence type="ECO:0000256" key="4">
    <source>
        <dbReference type="SAM" id="MobiDB-lite"/>
    </source>
</evidence>
<dbReference type="InterPro" id="IPR038729">
    <property type="entry name" value="Rad50/SbcC_AAA"/>
</dbReference>
<evidence type="ECO:0000259" key="5">
    <source>
        <dbReference type="Pfam" id="PF13476"/>
    </source>
</evidence>
<gene>
    <name evidence="6" type="ORF">RJ53_10650</name>
</gene>
<feature type="region of interest" description="Disordered" evidence="4">
    <location>
        <begin position="200"/>
        <end position="239"/>
    </location>
</feature>
<dbReference type="EMBL" id="JWHL01000024">
    <property type="protein sequence ID" value="MBR1369910.1"/>
    <property type="molecule type" value="Genomic_DNA"/>
</dbReference>
<comment type="caution">
    <text evidence="6">The sequence shown here is derived from an EMBL/GenBank/DDBJ whole genome shotgun (WGS) entry which is preliminary data.</text>
</comment>
<reference evidence="6" key="1">
    <citation type="submission" date="2014-12" db="EMBL/GenBank/DDBJ databases">
        <authorList>
            <person name="Huang H.-H."/>
            <person name="Chen S.-C."/>
            <person name="Lai M.-C."/>
        </authorList>
    </citation>
    <scope>NUCLEOTIDE SEQUENCE</scope>
    <source>
        <strain evidence="6">K1F9705b</strain>
    </source>
</reference>
<protein>
    <recommendedName>
        <fullName evidence="5">Rad50/SbcC-type AAA domain-containing protein</fullName>
    </recommendedName>
</protein>
<proteinExistence type="inferred from homology"/>
<evidence type="ECO:0000256" key="1">
    <source>
        <dbReference type="ARBA" id="ARBA00023054"/>
    </source>
</evidence>
<feature type="coiled-coil region" evidence="3">
    <location>
        <begin position="441"/>
        <end position="506"/>
    </location>
</feature>
<dbReference type="GO" id="GO:0006302">
    <property type="term" value="P:double-strand break repair"/>
    <property type="evidence" value="ECO:0007669"/>
    <property type="project" value="InterPro"/>
</dbReference>
<keyword evidence="1 3" id="KW-0175">Coiled coil</keyword>
<dbReference type="GO" id="GO:0016887">
    <property type="term" value="F:ATP hydrolysis activity"/>
    <property type="evidence" value="ECO:0007669"/>
    <property type="project" value="InterPro"/>
</dbReference>
<dbReference type="InterPro" id="IPR027417">
    <property type="entry name" value="P-loop_NTPase"/>
</dbReference>
<evidence type="ECO:0000256" key="3">
    <source>
        <dbReference type="SAM" id="Coils"/>
    </source>
</evidence>
<dbReference type="AlphaFoldDB" id="A0A8J8B4Z4"/>
<sequence>MILEGLHLKNFKRYRDEKFFFKDGITAIIGSNGAGKSSIMEGIVFALYGISGSGIDPDFVVSAGAGPKESCEVRLNFSTGGERYSVLRTFRKTKSTSHDASLHFGDGRLIAQGVSPVRDALLGIIRMGPSDFRTTIYAPQKDLLALLDKNPVERKRWFMRALGIERIRDGAWEQIRSEIRELEGTIAMLSGRLEEIDPDRLKAEDQEEKVREEEQTAHLTTLSRQEEEITSHEAEHAKKSEDLQQKMMIRAELGSKHGHKQERLNELTTAITRAEAECAALEEEMAEYAICAEKELLYPEIRDRAGQLRKTRDAHQEAALRLREAERRLHDLQEVRSRLAERRDLIRKAEETMSSLRDIPAQREQLLADRRHMEAAREIYHISRQESATIEAEIRILGERGQALRREREGLHERLKALETIEEDLTSYEGILEEKNRYAERERLSAERERIKKEIDLIEADIREFTLAAEPLAAEVLKREEAYGAITAARENADQIRRRIATIHAELSRGREVQGEAERHLHELEAAGEKSLCPTCGQPLRESYDEARTRLLDQIRAARADEECLTLECASHNEQLKLEDDEIRRGEERIRQSHDAERRLAGFEAKIGERKREHERAATQYADLQEKITHLTADGIDADDLERRLEEYTRLIRERDAARYEILRLPKIEAEQQALTGRAEALFGRLEEAQSKAASSGYSEEGLATIDREITAIEPLYEEYRTQAAIITGKESAEEELGRVESERELLIRRTASIRDEIEQIGFDPDAYTRGEEAYKEAVTFHDRYLSLKGRVERIPEVKAGLDALKTEKRGYAADILRLEEELALLAHLPSEVERTRREGEVLRTRRKQSDTEIRTCTVLLAEVRQKRGRIRESIAKAGELARLQKETLSEKALLESTGTILKQFAEHLIGSVRGRIEGEVGAILSLITDGRYEHVTIDDDFSIRVHEAGVDYPSSRFSGGEQDDIAVALRIALSRHIAATHRIRDATVLIFDEIFGSQDDERRKHLIRALRRQEAHFPQILLISHIEGVQEECQTTIRVEERPDLTSIATEVGE</sequence>
<feature type="coiled-coil region" evidence="3">
    <location>
        <begin position="607"/>
        <end position="658"/>
    </location>
</feature>
<dbReference type="Proteomes" id="UP000730161">
    <property type="component" value="Unassembled WGS sequence"/>
</dbReference>
<feature type="compositionally biased region" description="Basic and acidic residues" evidence="4">
    <location>
        <begin position="200"/>
        <end position="216"/>
    </location>
</feature>
<feature type="domain" description="Rad50/SbcC-type AAA" evidence="5">
    <location>
        <begin position="6"/>
        <end position="231"/>
    </location>
</feature>
<dbReference type="PANTHER" id="PTHR32114">
    <property type="entry name" value="ABC TRANSPORTER ABCH.3"/>
    <property type="match status" value="1"/>
</dbReference>
<dbReference type="SUPFAM" id="SSF52540">
    <property type="entry name" value="P-loop containing nucleoside triphosphate hydrolases"/>
    <property type="match status" value="1"/>
</dbReference>
<name>A0A8J8B4Z4_9EURY</name>
<evidence type="ECO:0000313" key="6">
    <source>
        <dbReference type="EMBL" id="MBR1369910.1"/>
    </source>
</evidence>
<dbReference type="Pfam" id="PF13476">
    <property type="entry name" value="AAA_23"/>
    <property type="match status" value="1"/>
</dbReference>
<evidence type="ECO:0000256" key="2">
    <source>
        <dbReference type="ARBA" id="ARBA00049666"/>
    </source>
</evidence>
<dbReference type="PANTHER" id="PTHR32114:SF2">
    <property type="entry name" value="ABC TRANSPORTER ABCH.3"/>
    <property type="match status" value="1"/>
</dbReference>
<keyword evidence="7" id="KW-1185">Reference proteome</keyword>
<evidence type="ECO:0000313" key="7">
    <source>
        <dbReference type="Proteomes" id="UP000730161"/>
    </source>
</evidence>
<accession>A0A8J8B4Z4</accession>
<organism evidence="6 7">
    <name type="scientific">Methanocalculus chunghsingensis</name>
    <dbReference type="NCBI Taxonomy" id="156457"/>
    <lineage>
        <taxon>Archaea</taxon>
        <taxon>Methanobacteriati</taxon>
        <taxon>Methanobacteriota</taxon>
        <taxon>Stenosarchaea group</taxon>
        <taxon>Methanomicrobia</taxon>
        <taxon>Methanomicrobiales</taxon>
        <taxon>Methanocalculaceae</taxon>
        <taxon>Methanocalculus</taxon>
    </lineage>
</organism>